<dbReference type="RefSeq" id="WP_163112483.1">
    <property type="nucleotide sequence ID" value="NZ_JAAAWP010000010.1"/>
</dbReference>
<name>A0A6L9MX54_9ALTE</name>
<evidence type="ECO:0000313" key="4">
    <source>
        <dbReference type="EMBL" id="NDW22746.1"/>
    </source>
</evidence>
<organism evidence="4 5">
    <name type="scientific">Alteromonas hispanica</name>
    <dbReference type="NCBI Taxonomy" id="315421"/>
    <lineage>
        <taxon>Bacteria</taxon>
        <taxon>Pseudomonadati</taxon>
        <taxon>Pseudomonadota</taxon>
        <taxon>Gammaproteobacteria</taxon>
        <taxon>Alteromonadales</taxon>
        <taxon>Alteromonadaceae</taxon>
        <taxon>Alteromonas/Salinimonas group</taxon>
        <taxon>Alteromonas</taxon>
    </lineage>
</organism>
<dbReference type="Gene3D" id="3.60.20.10">
    <property type="entry name" value="Glutamine Phosphoribosylpyrophosphate, subunit 1, domain 1"/>
    <property type="match status" value="1"/>
</dbReference>
<reference evidence="4 5" key="1">
    <citation type="submission" date="2020-01" db="EMBL/GenBank/DDBJ databases">
        <title>Genomes of bacteria type strains.</title>
        <authorList>
            <person name="Chen J."/>
            <person name="Zhu S."/>
            <person name="Yang J."/>
        </authorList>
    </citation>
    <scope>NUCLEOTIDE SEQUENCE [LARGE SCALE GENOMIC DNA]</scope>
    <source>
        <strain evidence="4 5">LMG 22958</strain>
    </source>
</reference>
<gene>
    <name evidence="4" type="ORF">GTW09_14550</name>
</gene>
<feature type="region of interest" description="Disordered" evidence="2">
    <location>
        <begin position="257"/>
        <end position="290"/>
    </location>
</feature>
<evidence type="ECO:0000256" key="2">
    <source>
        <dbReference type="SAM" id="MobiDB-lite"/>
    </source>
</evidence>
<dbReference type="InterPro" id="IPR026869">
    <property type="entry name" value="EgtC-like"/>
</dbReference>
<dbReference type="PROSITE" id="PS51278">
    <property type="entry name" value="GATASE_TYPE_2"/>
    <property type="match status" value="1"/>
</dbReference>
<dbReference type="PANTHER" id="PTHR42824">
    <property type="entry name" value="GLUTAMINE AMIDOTRANSFERASE"/>
    <property type="match status" value="1"/>
</dbReference>
<feature type="domain" description="Glutamine amidotransferase type-2" evidence="3">
    <location>
        <begin position="2"/>
        <end position="290"/>
    </location>
</feature>
<dbReference type="EMBL" id="JAAAWP010000010">
    <property type="protein sequence ID" value="NDW22746.1"/>
    <property type="molecule type" value="Genomic_DNA"/>
</dbReference>
<dbReference type="AlphaFoldDB" id="A0A6L9MX54"/>
<feature type="compositionally biased region" description="Basic and acidic residues" evidence="2">
    <location>
        <begin position="274"/>
        <end position="290"/>
    </location>
</feature>
<comment type="caution">
    <text evidence="4">The sequence shown here is derived from an EMBL/GenBank/DDBJ whole genome shotgun (WGS) entry which is preliminary data.</text>
</comment>
<dbReference type="SUPFAM" id="SSF56235">
    <property type="entry name" value="N-terminal nucleophile aminohydrolases (Ntn hydrolases)"/>
    <property type="match status" value="1"/>
</dbReference>
<evidence type="ECO:0000259" key="3">
    <source>
        <dbReference type="PROSITE" id="PS51278"/>
    </source>
</evidence>
<sequence length="290" mass="32211">MCELLGMSANTPTDLCFSFTGLTRRGGETGPHKDGWGVAFYEGKGVRMFHDPEPSATSPIADFVATLPIKSKTAICHIRQANVGNITLANTHPFARELWGEYWVFAHNGQLPNFSAQKGMYEPVGDTDSEDMFCDMMNHVRQHLSRDTSPIQLTDTLVSLAKGYAQQGVFNCLLGNGDWLFTFCSTKLASITRRAPFGPACLKDVEVEIDFAAETTPKDVVSIIATEPLTNDEQWDIYERGEWKLWQDGEVIAKGKVDVPEHKKETEMLSPDPEIERANTKKSDDTASTQ</sequence>
<dbReference type="CDD" id="cd01908">
    <property type="entry name" value="YafJ"/>
    <property type="match status" value="1"/>
</dbReference>
<dbReference type="InterPro" id="IPR029055">
    <property type="entry name" value="Ntn_hydrolases_N"/>
</dbReference>
<dbReference type="InterPro" id="IPR017932">
    <property type="entry name" value="GATase_2_dom"/>
</dbReference>
<keyword evidence="4" id="KW-0808">Transferase</keyword>
<evidence type="ECO:0000256" key="1">
    <source>
        <dbReference type="ARBA" id="ARBA00022962"/>
    </source>
</evidence>
<accession>A0A6L9MX54</accession>
<dbReference type="Pfam" id="PF13230">
    <property type="entry name" value="GATase_4"/>
    <property type="match status" value="1"/>
</dbReference>
<dbReference type="PANTHER" id="PTHR42824:SF1">
    <property type="entry name" value="GLUTAMINE AMIDOTRANSFERASE YAFJ-RELATED"/>
    <property type="match status" value="1"/>
</dbReference>
<feature type="compositionally biased region" description="Basic and acidic residues" evidence="2">
    <location>
        <begin position="257"/>
        <end position="267"/>
    </location>
</feature>
<dbReference type="GO" id="GO:0016740">
    <property type="term" value="F:transferase activity"/>
    <property type="evidence" value="ECO:0007669"/>
    <property type="project" value="UniProtKB-KW"/>
</dbReference>
<keyword evidence="5" id="KW-1185">Reference proteome</keyword>
<proteinExistence type="predicted"/>
<protein>
    <submittedName>
        <fullName evidence="4">Class II glutamine amidotransferase</fullName>
    </submittedName>
</protein>
<keyword evidence="1 4" id="KW-0315">Glutamine amidotransferase</keyword>
<dbReference type="Proteomes" id="UP000478837">
    <property type="component" value="Unassembled WGS sequence"/>
</dbReference>
<evidence type="ECO:0000313" key="5">
    <source>
        <dbReference type="Proteomes" id="UP000478837"/>
    </source>
</evidence>